<reference evidence="2" key="1">
    <citation type="journal article" date="2009" name="PLoS Genet.">
        <title>Sequencing, mapping, and analysis of 27,455 maize full-length cDNAs.</title>
        <authorList>
            <person name="Soderlund C."/>
            <person name="Descour A."/>
            <person name="Kudrna D."/>
            <person name="Bomhoff M."/>
            <person name="Boyd L."/>
            <person name="Currie J."/>
            <person name="Angelova A."/>
            <person name="Collura K."/>
            <person name="Wissotski M."/>
            <person name="Ashley E."/>
            <person name="Morrow D."/>
            <person name="Fernandes J."/>
            <person name="Walbot V."/>
            <person name="Yu Y."/>
        </authorList>
    </citation>
    <scope>NUCLEOTIDE SEQUENCE</scope>
    <source>
        <strain evidence="2">B73</strain>
    </source>
</reference>
<accession>C4J1V1</accession>
<evidence type="ECO:0000313" key="2">
    <source>
        <dbReference type="EMBL" id="ACR35151.1"/>
    </source>
</evidence>
<protein>
    <submittedName>
        <fullName evidence="2">Uncharacterized protein</fullName>
    </submittedName>
</protein>
<keyword evidence="1" id="KW-0812">Transmembrane</keyword>
<keyword evidence="1" id="KW-0472">Membrane</keyword>
<reference evidence="2" key="2">
    <citation type="submission" date="2012-06" db="EMBL/GenBank/DDBJ databases">
        <authorList>
            <person name="Yu Y."/>
            <person name="Currie J."/>
            <person name="Lomeli R."/>
            <person name="Angelova A."/>
            <person name="Collura K."/>
            <person name="Wissotski M."/>
            <person name="Campos D."/>
            <person name="Kudrna D."/>
            <person name="Golser W."/>
            <person name="Ashely E."/>
            <person name="Descour A."/>
            <person name="Fernandes J."/>
            <person name="Soderlund C."/>
            <person name="Walbot V."/>
        </authorList>
    </citation>
    <scope>NUCLEOTIDE SEQUENCE</scope>
    <source>
        <strain evidence="2">B73</strain>
    </source>
</reference>
<sequence length="138" mass="13829">MHCSAGDQRPRRLPAAATASAAAACCFLACWRRFSTLTSCSSAGGSPAKAPPLPAAATAAATCLSCCLLSTILTRIAPSAATLSPVERSMAVAVSVSSCSRGHLTSLRPSLLHVAGAAAASSSMDRPSILRSGNASRQ</sequence>
<keyword evidence="1" id="KW-1133">Transmembrane helix</keyword>
<organism evidence="2">
    <name type="scientific">Zea mays</name>
    <name type="common">Maize</name>
    <dbReference type="NCBI Taxonomy" id="4577"/>
    <lineage>
        <taxon>Eukaryota</taxon>
        <taxon>Viridiplantae</taxon>
        <taxon>Streptophyta</taxon>
        <taxon>Embryophyta</taxon>
        <taxon>Tracheophyta</taxon>
        <taxon>Spermatophyta</taxon>
        <taxon>Magnoliopsida</taxon>
        <taxon>Liliopsida</taxon>
        <taxon>Poales</taxon>
        <taxon>Poaceae</taxon>
        <taxon>PACMAD clade</taxon>
        <taxon>Panicoideae</taxon>
        <taxon>Andropogonodae</taxon>
        <taxon>Andropogoneae</taxon>
        <taxon>Tripsacinae</taxon>
        <taxon>Zea</taxon>
    </lineage>
</organism>
<proteinExistence type="evidence at transcript level"/>
<evidence type="ECO:0000256" key="1">
    <source>
        <dbReference type="SAM" id="Phobius"/>
    </source>
</evidence>
<dbReference type="AlphaFoldDB" id="C4J1V1"/>
<dbReference type="EMBL" id="BT084798">
    <property type="protein sequence ID" value="ACR35151.1"/>
    <property type="molecule type" value="mRNA"/>
</dbReference>
<name>C4J1V1_MAIZE</name>
<feature type="transmembrane region" description="Helical" evidence="1">
    <location>
        <begin position="53"/>
        <end position="73"/>
    </location>
</feature>